<evidence type="ECO:0000313" key="1">
    <source>
        <dbReference type="EMBL" id="VXD13164.1"/>
    </source>
</evidence>
<dbReference type="AlphaFoldDB" id="A0A7Z9DVF5"/>
<accession>A0A7Z9DVF5</accession>
<name>A0A7Z9DVF5_9CYAN</name>
<keyword evidence="2" id="KW-1185">Reference proteome</keyword>
<reference evidence="1" key="1">
    <citation type="submission" date="2019-10" db="EMBL/GenBank/DDBJ databases">
        <authorList>
            <consortium name="Genoscope - CEA"/>
            <person name="William W."/>
        </authorList>
    </citation>
    <scope>NUCLEOTIDE SEQUENCE [LARGE SCALE GENOMIC DNA]</scope>
    <source>
        <strain evidence="1">BBR_PRJEB10992</strain>
    </source>
</reference>
<dbReference type="EMBL" id="CZCU02000094">
    <property type="protein sequence ID" value="VXD13164.1"/>
    <property type="molecule type" value="Genomic_DNA"/>
</dbReference>
<organism evidence="1 2">
    <name type="scientific">Planktothrix serta PCC 8927</name>
    <dbReference type="NCBI Taxonomy" id="671068"/>
    <lineage>
        <taxon>Bacteria</taxon>
        <taxon>Bacillati</taxon>
        <taxon>Cyanobacteriota</taxon>
        <taxon>Cyanophyceae</taxon>
        <taxon>Oscillatoriophycideae</taxon>
        <taxon>Oscillatoriales</taxon>
        <taxon>Microcoleaceae</taxon>
        <taxon>Planktothrix</taxon>
    </lineage>
</organism>
<proteinExistence type="predicted"/>
<comment type="caution">
    <text evidence="1">The sequence shown here is derived from an EMBL/GenBank/DDBJ whole genome shotgun (WGS) entry which is preliminary data.</text>
</comment>
<dbReference type="Proteomes" id="UP000184550">
    <property type="component" value="Unassembled WGS sequence"/>
</dbReference>
<evidence type="ECO:0000313" key="2">
    <source>
        <dbReference type="Proteomes" id="UP000184550"/>
    </source>
</evidence>
<gene>
    <name evidence="1" type="ORF">PL8927_220076</name>
</gene>
<sequence>MLSLACGASEQAVITVKQIANSAATKARYLIVNLNILN</sequence>
<protein>
    <submittedName>
        <fullName evidence="1">Uncharacterized protein</fullName>
    </submittedName>
</protein>